<dbReference type="CDD" id="cd06850">
    <property type="entry name" value="biotinyl_domain"/>
    <property type="match status" value="1"/>
</dbReference>
<dbReference type="InterPro" id="IPR000089">
    <property type="entry name" value="Biotin_lipoyl"/>
</dbReference>
<feature type="domain" description="Lipoyl-binding" evidence="3">
    <location>
        <begin position="52"/>
        <end position="127"/>
    </location>
</feature>
<evidence type="ECO:0000256" key="2">
    <source>
        <dbReference type="SAM" id="MobiDB-lite"/>
    </source>
</evidence>
<protein>
    <submittedName>
        <fullName evidence="4">Biotin/lipoic acid binding domain containing protein</fullName>
    </submittedName>
</protein>
<evidence type="ECO:0000256" key="1">
    <source>
        <dbReference type="ARBA" id="ARBA00023267"/>
    </source>
</evidence>
<keyword evidence="1" id="KW-0092">Biotin</keyword>
<reference evidence="4" key="1">
    <citation type="journal article" date="2010" name="ISME J.">
        <title>Metagenome of the Mediterranean deep chlorophyll maximum studied by direct and fosmid library 454 pyrosequencing.</title>
        <authorList>
            <person name="Ghai R."/>
            <person name="Martin-Cuadrado A.B."/>
            <person name="Molto A.G."/>
            <person name="Heredia I.G."/>
            <person name="Cabrera R."/>
            <person name="Martin J."/>
            <person name="Verdu M."/>
            <person name="Deschamps P."/>
            <person name="Moreira D."/>
            <person name="Lopez-Garcia P."/>
            <person name="Mira A."/>
            <person name="Rodriguez-Valera F."/>
        </authorList>
    </citation>
    <scope>NUCLEOTIDE SEQUENCE</scope>
</reference>
<dbReference type="SUPFAM" id="SSF51230">
    <property type="entry name" value="Single hybrid motif"/>
    <property type="match status" value="1"/>
</dbReference>
<accession>D6PJN1</accession>
<dbReference type="InterPro" id="IPR011053">
    <property type="entry name" value="Single_hybrid_motif"/>
</dbReference>
<organism evidence="4">
    <name type="scientific">uncultured organism MedDCM-OCT-S04-C1</name>
    <dbReference type="NCBI Taxonomy" id="743604"/>
    <lineage>
        <taxon>unclassified sequences</taxon>
        <taxon>environmental samples</taxon>
    </lineage>
</organism>
<dbReference type="InterPro" id="IPR050709">
    <property type="entry name" value="Biotin_Carboxyl_Carrier/Decarb"/>
</dbReference>
<dbReference type="Pfam" id="PF00364">
    <property type="entry name" value="Biotin_lipoyl"/>
    <property type="match status" value="1"/>
</dbReference>
<feature type="compositionally biased region" description="Basic residues" evidence="2">
    <location>
        <begin position="46"/>
        <end position="59"/>
    </location>
</feature>
<proteinExistence type="predicted"/>
<name>D6PJN1_9ZZZZ</name>
<dbReference type="PANTHER" id="PTHR45266:SF3">
    <property type="entry name" value="OXALOACETATE DECARBOXYLASE ALPHA CHAIN"/>
    <property type="match status" value="1"/>
</dbReference>
<evidence type="ECO:0000313" key="4">
    <source>
        <dbReference type="EMBL" id="ADD95932.1"/>
    </source>
</evidence>
<dbReference type="PROSITE" id="PS00188">
    <property type="entry name" value="BIOTIN"/>
    <property type="match status" value="1"/>
</dbReference>
<dbReference type="AlphaFoldDB" id="D6PJN1"/>
<dbReference type="EMBL" id="GU943111">
    <property type="protein sequence ID" value="ADD95932.1"/>
    <property type="molecule type" value="Genomic_DNA"/>
</dbReference>
<sequence length="135" mass="14585">MSETRKVIVNGEEFEVELEQDGENWIATVQGERFEITVPDSGPAPKQRRSSGGKSKKSGKVSANIPGKVVTVEVEIGQVVEEGQVVMILEAMKMQNEIQAPVGGTVTEIHCEEGQSIEANVPLLVITPPETEDEA</sequence>
<dbReference type="Gene3D" id="2.40.50.100">
    <property type="match status" value="1"/>
</dbReference>
<evidence type="ECO:0000259" key="3">
    <source>
        <dbReference type="PROSITE" id="PS50968"/>
    </source>
</evidence>
<dbReference type="InterPro" id="IPR001882">
    <property type="entry name" value="Biotin_BS"/>
</dbReference>
<feature type="region of interest" description="Disordered" evidence="2">
    <location>
        <begin position="34"/>
        <end position="62"/>
    </location>
</feature>
<dbReference type="FunFam" id="2.40.50.100:FF:000003">
    <property type="entry name" value="Acetyl-CoA carboxylase biotin carboxyl carrier protein"/>
    <property type="match status" value="1"/>
</dbReference>
<dbReference type="PANTHER" id="PTHR45266">
    <property type="entry name" value="OXALOACETATE DECARBOXYLASE ALPHA CHAIN"/>
    <property type="match status" value="1"/>
</dbReference>
<dbReference type="PROSITE" id="PS50968">
    <property type="entry name" value="BIOTINYL_LIPOYL"/>
    <property type="match status" value="1"/>
</dbReference>